<dbReference type="EMBL" id="QRYW01000080">
    <property type="protein sequence ID" value="RGV15957.1"/>
    <property type="molecule type" value="Genomic_DNA"/>
</dbReference>
<comment type="caution">
    <text evidence="1">The sequence shown here is derived from an EMBL/GenBank/DDBJ whole genome shotgun (WGS) entry which is preliminary data.</text>
</comment>
<evidence type="ECO:0000313" key="1">
    <source>
        <dbReference type="EMBL" id="RGV15957.1"/>
    </source>
</evidence>
<sequence>MKTKMLIFVFLLGITDLFAQTLYVPGAIVKGKNASYYCSFENKLLVKVNNINNVDTTTTMYYDDGTVVPHYVGLGGTIETKIEDLVRVFQEALTQEEREMLKGKIGYLLIVNVVTDKQGNTLEITFKFRNNDPVMTKFDPDRLYQLEQNLKKILKLNPAIDDSSSIRNMKYFLPISYKDLK</sequence>
<accession>A0A412W0D3</accession>
<proteinExistence type="predicted"/>
<evidence type="ECO:0008006" key="3">
    <source>
        <dbReference type="Google" id="ProtNLM"/>
    </source>
</evidence>
<dbReference type="RefSeq" id="WP_013613053.1">
    <property type="nucleotide sequence ID" value="NZ_BAABYK010000001.1"/>
</dbReference>
<dbReference type="GeneID" id="61276114"/>
<dbReference type="AlphaFoldDB" id="A0A412W0D3"/>
<reference evidence="1 2" key="1">
    <citation type="submission" date="2018-08" db="EMBL/GenBank/DDBJ databases">
        <title>A genome reference for cultivated species of the human gut microbiota.</title>
        <authorList>
            <person name="Zou Y."/>
            <person name="Xue W."/>
            <person name="Luo G."/>
        </authorList>
    </citation>
    <scope>NUCLEOTIDE SEQUENCE [LARGE SCALE GENOMIC DNA]</scope>
    <source>
        <strain evidence="1 2">AF14-6AC</strain>
    </source>
</reference>
<dbReference type="Proteomes" id="UP000283426">
    <property type="component" value="Unassembled WGS sequence"/>
</dbReference>
<gene>
    <name evidence="1" type="ORF">DWW24_21670</name>
</gene>
<evidence type="ECO:0000313" key="2">
    <source>
        <dbReference type="Proteomes" id="UP000283426"/>
    </source>
</evidence>
<protein>
    <recommendedName>
        <fullName evidence="3">DUF5043 domain-containing protein</fullName>
    </recommendedName>
</protein>
<name>A0A412W0D3_9BACT</name>
<organism evidence="1 2">
    <name type="scientific">Odoribacter splanchnicus</name>
    <dbReference type="NCBI Taxonomy" id="28118"/>
    <lineage>
        <taxon>Bacteria</taxon>
        <taxon>Pseudomonadati</taxon>
        <taxon>Bacteroidota</taxon>
        <taxon>Bacteroidia</taxon>
        <taxon>Bacteroidales</taxon>
        <taxon>Odoribacteraceae</taxon>
        <taxon>Odoribacter</taxon>
    </lineage>
</organism>